<comment type="subcellular location">
    <subcellularLocation>
        <location evidence="2">Cell envelope</location>
    </subcellularLocation>
</comment>
<sequence length="453" mass="50045">MSVKYAWIAWGVLTVAASVSLGFVLPAPSGSNTTSEFSSVFLPGETTHGHYQIELKCQACHDRFGGVRDDSCLECHGADLKKAKDTHPKSKFDDPANAMLLTVIDARSCIACHEEHAETRTHSMGVSVPEDFCWQCHQDIAEQRPSHVGMEYNTCASAGCHNFHDNTAIYENFLYKHAAEPEVLESPKVPGRITIQRTEASLSIEDHDGPTDSLEEHVQEWAESQHALAGVNCSDCHQPKAKDGSRPEWRDEVSMETCAKCHKENLEGFHAGMHGMRLAAGLSVMKPGMARLPMKPGSEALMLNCQSCHSAHRANTQIAAADACLKCHNDTHSLAYEDSVHAELWRNEVAGNAELNSGVSCATCHLPRDEDGYVEHNQNANLEPNEKMIRSVCASCHGLEYSINSLADPQLIENCFQGQPAVQIQSVAMAVEWFEAKERERQERLNKRKQNKS</sequence>
<keyword evidence="5" id="KW-0813">Transport</keyword>
<evidence type="ECO:0000259" key="14">
    <source>
        <dbReference type="Pfam" id="PF14537"/>
    </source>
</evidence>
<dbReference type="InterPro" id="IPR036280">
    <property type="entry name" value="Multihaem_cyt_sf"/>
</dbReference>
<dbReference type="KEGG" id="chya:V22_24350"/>
<evidence type="ECO:0000256" key="4">
    <source>
        <dbReference type="ARBA" id="ARBA00011887"/>
    </source>
</evidence>
<accession>A0A517T9Y6</accession>
<comment type="catalytic activity">
    <reaction evidence="13">
        <text>6 Fe(III)-[cytochrome c] + NH4(+) + 2 H2O = 6 Fe(II)-[cytochrome c] + nitrite + 8 H(+)</text>
        <dbReference type="Rhea" id="RHEA:13089"/>
        <dbReference type="Rhea" id="RHEA-COMP:10350"/>
        <dbReference type="Rhea" id="RHEA-COMP:14399"/>
        <dbReference type="ChEBI" id="CHEBI:15377"/>
        <dbReference type="ChEBI" id="CHEBI:15378"/>
        <dbReference type="ChEBI" id="CHEBI:16301"/>
        <dbReference type="ChEBI" id="CHEBI:28938"/>
        <dbReference type="ChEBI" id="CHEBI:29033"/>
        <dbReference type="ChEBI" id="CHEBI:29034"/>
        <dbReference type="EC" id="1.7.2.2"/>
    </reaction>
</comment>
<keyword evidence="11" id="KW-0560">Oxidoreductase</keyword>
<dbReference type="PANTHER" id="PTHR30633">
    <property type="entry name" value="CYTOCHROME C-552 RESPIRATORY NITRITE REDUCTASE"/>
    <property type="match status" value="1"/>
</dbReference>
<keyword evidence="8" id="KW-0732">Signal</keyword>
<dbReference type="Proteomes" id="UP000319976">
    <property type="component" value="Chromosome"/>
</dbReference>
<dbReference type="Gene3D" id="3.90.10.10">
    <property type="entry name" value="Cytochrome C3"/>
    <property type="match status" value="2"/>
</dbReference>
<comment type="cofactor">
    <cofactor evidence="1">
        <name>heme c</name>
        <dbReference type="ChEBI" id="CHEBI:61717"/>
    </cofactor>
</comment>
<dbReference type="GO" id="GO:0042279">
    <property type="term" value="F:nitrite reductase (cytochrome, ammonia-forming) activity"/>
    <property type="evidence" value="ECO:0007669"/>
    <property type="project" value="UniProtKB-EC"/>
</dbReference>
<evidence type="ECO:0000256" key="8">
    <source>
        <dbReference type="ARBA" id="ARBA00022729"/>
    </source>
</evidence>
<keyword evidence="9" id="KW-0106">Calcium</keyword>
<gene>
    <name evidence="15" type="ORF">V22_24350</name>
</gene>
<dbReference type="SUPFAM" id="SSF48695">
    <property type="entry name" value="Multiheme cytochromes"/>
    <property type="match status" value="1"/>
</dbReference>
<reference evidence="15 16" key="1">
    <citation type="submission" date="2019-02" db="EMBL/GenBank/DDBJ databases">
        <title>Deep-cultivation of Planctomycetes and their phenomic and genomic characterization uncovers novel biology.</title>
        <authorList>
            <person name="Wiegand S."/>
            <person name="Jogler M."/>
            <person name="Boedeker C."/>
            <person name="Pinto D."/>
            <person name="Vollmers J."/>
            <person name="Rivas-Marin E."/>
            <person name="Kohn T."/>
            <person name="Peeters S.H."/>
            <person name="Heuer A."/>
            <person name="Rast P."/>
            <person name="Oberbeckmann S."/>
            <person name="Bunk B."/>
            <person name="Jeske O."/>
            <person name="Meyerdierks A."/>
            <person name="Storesund J.E."/>
            <person name="Kallscheuer N."/>
            <person name="Luecker S."/>
            <person name="Lage O.M."/>
            <person name="Pohl T."/>
            <person name="Merkel B.J."/>
            <person name="Hornburger P."/>
            <person name="Mueller R.-W."/>
            <person name="Bruemmer F."/>
            <person name="Labrenz M."/>
            <person name="Spormann A.M."/>
            <person name="Op den Camp H."/>
            <person name="Overmann J."/>
            <person name="Amann R."/>
            <person name="Jetten M.S.M."/>
            <person name="Mascher T."/>
            <person name="Medema M.H."/>
            <person name="Devos D.P."/>
            <person name="Kaster A.-K."/>
            <person name="Ovreas L."/>
            <person name="Rohde M."/>
            <person name="Galperin M.Y."/>
            <person name="Jogler C."/>
        </authorList>
    </citation>
    <scope>NUCLEOTIDE SEQUENCE [LARGE SCALE GENOMIC DNA]</scope>
    <source>
        <strain evidence="15 16">V22</strain>
    </source>
</reference>
<dbReference type="GO" id="GO:0030288">
    <property type="term" value="C:outer membrane-bounded periplasmic space"/>
    <property type="evidence" value="ECO:0007669"/>
    <property type="project" value="TreeGrafter"/>
</dbReference>
<evidence type="ECO:0000313" key="16">
    <source>
        <dbReference type="Proteomes" id="UP000319976"/>
    </source>
</evidence>
<keyword evidence="10" id="KW-0249">Electron transport</keyword>
<evidence type="ECO:0000313" key="15">
    <source>
        <dbReference type="EMBL" id="QDT65188.1"/>
    </source>
</evidence>
<evidence type="ECO:0000256" key="10">
    <source>
        <dbReference type="ARBA" id="ARBA00022982"/>
    </source>
</evidence>
<dbReference type="OrthoDB" id="234670at2"/>
<organism evidence="15 16">
    <name type="scientific">Calycomorphotria hydatis</name>
    <dbReference type="NCBI Taxonomy" id="2528027"/>
    <lineage>
        <taxon>Bacteria</taxon>
        <taxon>Pseudomonadati</taxon>
        <taxon>Planctomycetota</taxon>
        <taxon>Planctomycetia</taxon>
        <taxon>Planctomycetales</taxon>
        <taxon>Planctomycetaceae</taxon>
        <taxon>Calycomorphotria</taxon>
    </lineage>
</organism>
<dbReference type="GO" id="GO:0020037">
    <property type="term" value="F:heme binding"/>
    <property type="evidence" value="ECO:0007669"/>
    <property type="project" value="TreeGrafter"/>
</dbReference>
<evidence type="ECO:0000256" key="2">
    <source>
        <dbReference type="ARBA" id="ARBA00004196"/>
    </source>
</evidence>
<keyword evidence="7" id="KW-0479">Metal-binding</keyword>
<dbReference type="PANTHER" id="PTHR30633:SF0">
    <property type="entry name" value="CYTOCHROME C-552"/>
    <property type="match status" value="1"/>
</dbReference>
<dbReference type="GO" id="GO:0019645">
    <property type="term" value="P:anaerobic electron transport chain"/>
    <property type="evidence" value="ECO:0007669"/>
    <property type="project" value="TreeGrafter"/>
</dbReference>
<evidence type="ECO:0000256" key="9">
    <source>
        <dbReference type="ARBA" id="ARBA00022837"/>
    </source>
</evidence>
<keyword evidence="12" id="KW-0408">Iron</keyword>
<evidence type="ECO:0000256" key="3">
    <source>
        <dbReference type="ARBA" id="ARBA00009288"/>
    </source>
</evidence>
<keyword evidence="6" id="KW-0349">Heme</keyword>
<keyword evidence="16" id="KW-1185">Reference proteome</keyword>
<name>A0A517T9Y6_9PLAN</name>
<evidence type="ECO:0000256" key="13">
    <source>
        <dbReference type="ARBA" id="ARBA00049131"/>
    </source>
</evidence>
<dbReference type="AlphaFoldDB" id="A0A517T9Y6"/>
<dbReference type="EC" id="1.7.2.2" evidence="4"/>
<dbReference type="Pfam" id="PF14537">
    <property type="entry name" value="Cytochrom_c3_2"/>
    <property type="match status" value="1"/>
</dbReference>
<comment type="similarity">
    <text evidence="3">Belongs to the cytochrome c-552 family.</text>
</comment>
<dbReference type="GO" id="GO:0046872">
    <property type="term" value="F:metal ion binding"/>
    <property type="evidence" value="ECO:0007669"/>
    <property type="project" value="UniProtKB-KW"/>
</dbReference>
<dbReference type="InterPro" id="IPR012286">
    <property type="entry name" value="Tetrahaem_cytochrome"/>
</dbReference>
<dbReference type="RefSeq" id="WP_145262986.1">
    <property type="nucleotide sequence ID" value="NZ_CP036316.1"/>
</dbReference>
<evidence type="ECO:0000256" key="1">
    <source>
        <dbReference type="ARBA" id="ARBA00001926"/>
    </source>
</evidence>
<protein>
    <recommendedName>
        <fullName evidence="4">nitrite reductase (cytochrome; ammonia-forming)</fullName>
        <ecNumber evidence="4">1.7.2.2</ecNumber>
    </recommendedName>
</protein>
<feature type="domain" description="Tetrahaem cytochrome" evidence="14">
    <location>
        <begin position="50"/>
        <end position="138"/>
    </location>
</feature>
<evidence type="ECO:0000256" key="6">
    <source>
        <dbReference type="ARBA" id="ARBA00022617"/>
    </source>
</evidence>
<evidence type="ECO:0000256" key="12">
    <source>
        <dbReference type="ARBA" id="ARBA00023004"/>
    </source>
</evidence>
<evidence type="ECO:0000256" key="5">
    <source>
        <dbReference type="ARBA" id="ARBA00022448"/>
    </source>
</evidence>
<dbReference type="Gene3D" id="1.10.1130.10">
    <property type="entry name" value="Flavocytochrome C3, Chain A"/>
    <property type="match status" value="1"/>
</dbReference>
<evidence type="ECO:0000256" key="11">
    <source>
        <dbReference type="ARBA" id="ARBA00023002"/>
    </source>
</evidence>
<evidence type="ECO:0000256" key="7">
    <source>
        <dbReference type="ARBA" id="ARBA00022723"/>
    </source>
</evidence>
<dbReference type="InterPro" id="IPR003321">
    <property type="entry name" value="Cyt_c552"/>
</dbReference>
<proteinExistence type="inferred from homology"/>
<dbReference type="EMBL" id="CP036316">
    <property type="protein sequence ID" value="QDT65188.1"/>
    <property type="molecule type" value="Genomic_DNA"/>
</dbReference>